<sequence>MNLILRPHHLLCTQSYEGRGYSPQFVENMDKITDILRKPTPTRICLKRDTDSLCEKCPNKLGENQCRGQDHVKKIDEKVLQYFHLEEKEYEYQSLIGKIREEMKEEILEDICGECSWYQNDGCIIRECVGIEG</sequence>
<reference evidence="2" key="1">
    <citation type="submission" date="2018-09" db="EMBL/GenBank/DDBJ databases">
        <title>Draft Genome Sequence of Mediterraneibacter sp. KCTC 15684.</title>
        <authorList>
            <person name="Kim J.S."/>
            <person name="Han K.I."/>
            <person name="Suh M.K."/>
            <person name="Lee K.C."/>
            <person name="Eom M.K."/>
            <person name="Lee J.H."/>
            <person name="Park S.H."/>
            <person name="Kang S.W."/>
            <person name="Park J.E."/>
            <person name="Oh B.S."/>
            <person name="Yu S.Y."/>
            <person name="Choi S.H."/>
            <person name="Lee D.H."/>
            <person name="Yoon H."/>
            <person name="Kim B."/>
            <person name="Yang S.J."/>
            <person name="Lee J.S."/>
        </authorList>
    </citation>
    <scope>NUCLEOTIDE SEQUENCE [LARGE SCALE GENOMIC DNA]</scope>
    <source>
        <strain evidence="2">KCTC 15684</strain>
    </source>
</reference>
<evidence type="ECO:0000313" key="1">
    <source>
        <dbReference type="EMBL" id="GCA66271.1"/>
    </source>
</evidence>
<dbReference type="RefSeq" id="WP_119297578.1">
    <property type="nucleotide sequence ID" value="NZ_BHGK01000001.1"/>
</dbReference>
<organism evidence="1 2">
    <name type="scientific">Mediterraneibacter butyricigenes</name>
    <dbReference type="NCBI Taxonomy" id="2316025"/>
    <lineage>
        <taxon>Bacteria</taxon>
        <taxon>Bacillati</taxon>
        <taxon>Bacillota</taxon>
        <taxon>Clostridia</taxon>
        <taxon>Lachnospirales</taxon>
        <taxon>Lachnospiraceae</taxon>
        <taxon>Mediterraneibacter</taxon>
    </lineage>
</organism>
<protein>
    <recommendedName>
        <fullName evidence="3">DUF1284 domain-containing protein</fullName>
    </recommendedName>
</protein>
<comment type="caution">
    <text evidence="1">The sequence shown here is derived from an EMBL/GenBank/DDBJ whole genome shotgun (WGS) entry which is preliminary data.</text>
</comment>
<proteinExistence type="predicted"/>
<accession>A0A391NYP1</accession>
<dbReference type="Proteomes" id="UP000265643">
    <property type="component" value="Unassembled WGS sequence"/>
</dbReference>
<gene>
    <name evidence="1" type="ORF">KGMB01110_07070</name>
</gene>
<evidence type="ECO:0008006" key="3">
    <source>
        <dbReference type="Google" id="ProtNLM"/>
    </source>
</evidence>
<dbReference type="Pfam" id="PF06935">
    <property type="entry name" value="DUF1284"/>
    <property type="match status" value="1"/>
</dbReference>
<dbReference type="EMBL" id="BHGK01000001">
    <property type="protein sequence ID" value="GCA66271.1"/>
    <property type="molecule type" value="Genomic_DNA"/>
</dbReference>
<dbReference type="InterPro" id="IPR009702">
    <property type="entry name" value="DUF1284"/>
</dbReference>
<keyword evidence="2" id="KW-1185">Reference proteome</keyword>
<dbReference type="AlphaFoldDB" id="A0A391NYP1"/>
<evidence type="ECO:0000313" key="2">
    <source>
        <dbReference type="Proteomes" id="UP000265643"/>
    </source>
</evidence>
<name>A0A391NYP1_9FIRM</name>